<comment type="caution">
    <text evidence="8">The sequence shown here is derived from an EMBL/GenBank/DDBJ whole genome shotgun (WGS) entry which is preliminary data.</text>
</comment>
<dbReference type="GO" id="GO:1990481">
    <property type="term" value="P:mRNA pseudouridine synthesis"/>
    <property type="evidence" value="ECO:0007669"/>
    <property type="project" value="TreeGrafter"/>
</dbReference>
<dbReference type="InterPro" id="IPR032819">
    <property type="entry name" value="TruB_C"/>
</dbReference>
<dbReference type="PANTHER" id="PTHR13767:SF2">
    <property type="entry name" value="PSEUDOURIDYLATE SYNTHASE TRUB1"/>
    <property type="match status" value="1"/>
</dbReference>
<evidence type="ECO:0000313" key="9">
    <source>
        <dbReference type="Proteomes" id="UP000242180"/>
    </source>
</evidence>
<evidence type="ECO:0000256" key="1">
    <source>
        <dbReference type="ARBA" id="ARBA00001166"/>
    </source>
</evidence>
<feature type="domain" description="tRNA pseudouridylate synthase B C-terminal" evidence="7">
    <location>
        <begin position="198"/>
        <end position="228"/>
    </location>
</feature>
<dbReference type="EMBL" id="MCGN01000010">
    <property type="protein sequence ID" value="ORY92198.1"/>
    <property type="molecule type" value="Genomic_DNA"/>
</dbReference>
<gene>
    <name evidence="8" type="ORF">BCR43DRAFT_84112</name>
</gene>
<sequence length="255" mass="28032">MLRHALNGTFAVYKPRGYTSRKVTDIVQRTLSEQLLARQGIQKKIKQRDMVKIGHGGTLDPIAEGVLVLGLGHGCKQLHGHLNSTKEYVVTAQFGSATTSFDIEGDITHTGPTDGLTRDILEETLSRFRGEISQIPPIYSALQMHGKRLYEYAREGQELPMAIQPRQVTIHQLEVESFDAAKAQSSWRVGSSKGCYMRSLVHDVGVVIGCYAHMIRLERTRQGSATSKTALAVLDANGQPCLDLPDVESAIIPVP</sequence>
<evidence type="ECO:0000313" key="8">
    <source>
        <dbReference type="EMBL" id="ORY92198.1"/>
    </source>
</evidence>
<dbReference type="EC" id="5.4.99.25" evidence="3"/>
<dbReference type="OMA" id="VDKPSGF"/>
<dbReference type="STRING" id="13706.A0A1X2H491"/>
<dbReference type="NCBIfam" id="TIGR00431">
    <property type="entry name" value="TruB"/>
    <property type="match status" value="1"/>
</dbReference>
<keyword evidence="9" id="KW-1185">Reference proteome</keyword>
<dbReference type="Pfam" id="PF01509">
    <property type="entry name" value="TruB_N"/>
    <property type="match status" value="1"/>
</dbReference>
<dbReference type="HAMAP" id="MF_01080">
    <property type="entry name" value="TruB_bact"/>
    <property type="match status" value="1"/>
</dbReference>
<dbReference type="InterPro" id="IPR020103">
    <property type="entry name" value="PsdUridine_synth_cat_dom_sf"/>
</dbReference>
<evidence type="ECO:0000259" key="7">
    <source>
        <dbReference type="Pfam" id="PF16198"/>
    </source>
</evidence>
<protein>
    <recommendedName>
        <fullName evidence="3">tRNA pseudouridine(55) synthase</fullName>
        <ecNumber evidence="3">5.4.99.25</ecNumber>
    </recommendedName>
</protein>
<dbReference type="GO" id="GO:0005634">
    <property type="term" value="C:nucleus"/>
    <property type="evidence" value="ECO:0007669"/>
    <property type="project" value="TreeGrafter"/>
</dbReference>
<dbReference type="AlphaFoldDB" id="A0A1X2H491"/>
<dbReference type="GO" id="GO:0160148">
    <property type="term" value="F:tRNA pseudouridine(55) synthase activity"/>
    <property type="evidence" value="ECO:0007669"/>
    <property type="project" value="UniProtKB-EC"/>
</dbReference>
<dbReference type="Gene3D" id="3.30.2350.10">
    <property type="entry name" value="Pseudouridine synthase"/>
    <property type="match status" value="1"/>
</dbReference>
<dbReference type="GO" id="GO:0003723">
    <property type="term" value="F:RNA binding"/>
    <property type="evidence" value="ECO:0007669"/>
    <property type="project" value="InterPro"/>
</dbReference>
<name>A0A1X2H491_SYNRA</name>
<proteinExistence type="inferred from homology"/>
<evidence type="ECO:0000256" key="4">
    <source>
        <dbReference type="ARBA" id="ARBA00022694"/>
    </source>
</evidence>
<dbReference type="InterPro" id="IPR014780">
    <property type="entry name" value="tRNA_psdUridine_synth_TruB"/>
</dbReference>
<comment type="catalytic activity">
    <reaction evidence="1">
        <text>a uridine in mRNA = a pseudouridine in mRNA</text>
        <dbReference type="Rhea" id="RHEA:56644"/>
        <dbReference type="Rhea" id="RHEA-COMP:14658"/>
        <dbReference type="Rhea" id="RHEA-COMP:14659"/>
        <dbReference type="ChEBI" id="CHEBI:65314"/>
        <dbReference type="ChEBI" id="CHEBI:65315"/>
    </reaction>
</comment>
<dbReference type="Pfam" id="PF16198">
    <property type="entry name" value="TruB_C_2"/>
    <property type="match status" value="1"/>
</dbReference>
<accession>A0A1X2H491</accession>
<evidence type="ECO:0000259" key="6">
    <source>
        <dbReference type="Pfam" id="PF01509"/>
    </source>
</evidence>
<dbReference type="Proteomes" id="UP000242180">
    <property type="component" value="Unassembled WGS sequence"/>
</dbReference>
<dbReference type="GO" id="GO:0006400">
    <property type="term" value="P:tRNA modification"/>
    <property type="evidence" value="ECO:0007669"/>
    <property type="project" value="TreeGrafter"/>
</dbReference>
<dbReference type="InParanoid" id="A0A1X2H491"/>
<reference evidence="8 9" key="1">
    <citation type="submission" date="2016-07" db="EMBL/GenBank/DDBJ databases">
        <title>Pervasive Adenine N6-methylation of Active Genes in Fungi.</title>
        <authorList>
            <consortium name="DOE Joint Genome Institute"/>
            <person name="Mondo S.J."/>
            <person name="Dannebaum R.O."/>
            <person name="Kuo R.C."/>
            <person name="Labutti K."/>
            <person name="Haridas S."/>
            <person name="Kuo A."/>
            <person name="Salamov A."/>
            <person name="Ahrendt S.R."/>
            <person name="Lipzen A."/>
            <person name="Sullivan W."/>
            <person name="Andreopoulos W.B."/>
            <person name="Clum A."/>
            <person name="Lindquist E."/>
            <person name="Daum C."/>
            <person name="Ramamoorthy G.K."/>
            <person name="Gryganskyi A."/>
            <person name="Culley D."/>
            <person name="Magnuson J.K."/>
            <person name="James T.Y."/>
            <person name="O'Malley M.A."/>
            <person name="Stajich J.E."/>
            <person name="Spatafora J.W."/>
            <person name="Visel A."/>
            <person name="Grigoriev I.V."/>
        </authorList>
    </citation>
    <scope>NUCLEOTIDE SEQUENCE [LARGE SCALE GENOMIC DNA]</scope>
    <source>
        <strain evidence="8 9">NRRL 2496</strain>
    </source>
</reference>
<comment type="similarity">
    <text evidence="2">Belongs to the pseudouridine synthase TruB family.</text>
</comment>
<dbReference type="SUPFAM" id="SSF55120">
    <property type="entry name" value="Pseudouridine synthase"/>
    <property type="match status" value="1"/>
</dbReference>
<evidence type="ECO:0000256" key="2">
    <source>
        <dbReference type="ARBA" id="ARBA00008999"/>
    </source>
</evidence>
<dbReference type="OrthoDB" id="9995526at2759"/>
<dbReference type="PANTHER" id="PTHR13767">
    <property type="entry name" value="TRNA-PSEUDOURIDINE SYNTHASE"/>
    <property type="match status" value="1"/>
</dbReference>
<organism evidence="8 9">
    <name type="scientific">Syncephalastrum racemosum</name>
    <name type="common">Filamentous fungus</name>
    <dbReference type="NCBI Taxonomy" id="13706"/>
    <lineage>
        <taxon>Eukaryota</taxon>
        <taxon>Fungi</taxon>
        <taxon>Fungi incertae sedis</taxon>
        <taxon>Mucoromycota</taxon>
        <taxon>Mucoromycotina</taxon>
        <taxon>Mucoromycetes</taxon>
        <taxon>Mucorales</taxon>
        <taxon>Syncephalastraceae</taxon>
        <taxon>Syncephalastrum</taxon>
    </lineage>
</organism>
<keyword evidence="5" id="KW-0413">Isomerase</keyword>
<feature type="domain" description="Pseudouridine synthase II N-terminal" evidence="6">
    <location>
        <begin position="50"/>
        <end position="197"/>
    </location>
</feature>
<keyword evidence="4" id="KW-0819">tRNA processing</keyword>
<evidence type="ECO:0000256" key="5">
    <source>
        <dbReference type="ARBA" id="ARBA00023235"/>
    </source>
</evidence>
<evidence type="ECO:0000256" key="3">
    <source>
        <dbReference type="ARBA" id="ARBA00012787"/>
    </source>
</evidence>
<dbReference type="InterPro" id="IPR002501">
    <property type="entry name" value="PsdUridine_synth_N"/>
</dbReference>